<dbReference type="GeneID" id="63817296"/>
<evidence type="ECO:0000256" key="2">
    <source>
        <dbReference type="ARBA" id="ARBA00034617"/>
    </source>
</evidence>
<evidence type="ECO:0000256" key="1">
    <source>
        <dbReference type="ARBA" id="ARBA00005446"/>
    </source>
</evidence>
<dbReference type="AlphaFoldDB" id="A0A2T5LTX4"/>
<evidence type="ECO:0000259" key="5">
    <source>
        <dbReference type="PROSITE" id="PS51194"/>
    </source>
</evidence>
<dbReference type="Gene3D" id="3.40.50.300">
    <property type="entry name" value="P-loop containing nucleotide triphosphate hydrolases"/>
    <property type="match status" value="1"/>
</dbReference>
<comment type="catalytic activity">
    <reaction evidence="2">
        <text>Couples ATP hydrolysis with the unwinding of duplex DNA by translocating in the 3'-5' direction.</text>
        <dbReference type="EC" id="5.6.2.4"/>
    </reaction>
</comment>
<dbReference type="GO" id="GO:0005694">
    <property type="term" value="C:chromosome"/>
    <property type="evidence" value="ECO:0007669"/>
    <property type="project" value="TreeGrafter"/>
</dbReference>
<proteinExistence type="inferred from homology"/>
<dbReference type="SMART" id="SM00490">
    <property type="entry name" value="HELICc"/>
    <property type="match status" value="1"/>
</dbReference>
<gene>
    <name evidence="6" type="ORF">P175DRAFT_0547611</name>
</gene>
<dbReference type="InterPro" id="IPR001650">
    <property type="entry name" value="Helicase_C-like"/>
</dbReference>
<dbReference type="InterPro" id="IPR027417">
    <property type="entry name" value="P-loop_NTPase"/>
</dbReference>
<evidence type="ECO:0000313" key="7">
    <source>
        <dbReference type="Proteomes" id="UP000244073"/>
    </source>
</evidence>
<name>A0A2T5LTX4_9EURO</name>
<dbReference type="GO" id="GO:0005737">
    <property type="term" value="C:cytoplasm"/>
    <property type="evidence" value="ECO:0007669"/>
    <property type="project" value="TreeGrafter"/>
</dbReference>
<dbReference type="PROSITE" id="PS51194">
    <property type="entry name" value="HELICASE_CTER"/>
    <property type="match status" value="1"/>
</dbReference>
<dbReference type="EMBL" id="MSFN02000005">
    <property type="protein sequence ID" value="PTU19734.1"/>
    <property type="molecule type" value="Genomic_DNA"/>
</dbReference>
<dbReference type="GO" id="GO:0000724">
    <property type="term" value="P:double-strand break repair via homologous recombination"/>
    <property type="evidence" value="ECO:0007669"/>
    <property type="project" value="TreeGrafter"/>
</dbReference>
<reference evidence="6 7" key="1">
    <citation type="journal article" date="2018" name="Proc. Natl. Acad. Sci. U.S.A.">
        <title>Linking secondary metabolites to gene clusters through genome sequencing of six diverse Aspergillus species.</title>
        <authorList>
            <person name="Kaerboelling I."/>
            <person name="Vesth T.C."/>
            <person name="Frisvad J.C."/>
            <person name="Nybo J.L."/>
            <person name="Theobald S."/>
            <person name="Kuo A."/>
            <person name="Bowyer P."/>
            <person name="Matsuda Y."/>
            <person name="Mondo S."/>
            <person name="Lyhne E.K."/>
            <person name="Kogle M.E."/>
            <person name="Clum A."/>
            <person name="Lipzen A."/>
            <person name="Salamov A."/>
            <person name="Ngan C.Y."/>
            <person name="Daum C."/>
            <person name="Chiniquy J."/>
            <person name="Barry K."/>
            <person name="LaButti K."/>
            <person name="Haridas S."/>
            <person name="Simmons B.A."/>
            <person name="Magnuson J.K."/>
            <person name="Mortensen U.H."/>
            <person name="Larsen T.O."/>
            <person name="Grigoriev I.V."/>
            <person name="Baker S.E."/>
            <person name="Andersen M.R."/>
        </authorList>
    </citation>
    <scope>NUCLEOTIDE SEQUENCE [LARGE SCALE GENOMIC DNA]</scope>
    <source>
        <strain evidence="6 7">IBT 24754</strain>
    </source>
</reference>
<dbReference type="Pfam" id="PF00271">
    <property type="entry name" value="Helicase_C"/>
    <property type="match status" value="1"/>
</dbReference>
<protein>
    <recommendedName>
        <fullName evidence="3">DNA 3'-5' helicase</fullName>
        <ecNumber evidence="3">5.6.2.4</ecNumber>
    </recommendedName>
</protein>
<dbReference type="Proteomes" id="UP000244073">
    <property type="component" value="Unassembled WGS sequence"/>
</dbReference>
<comment type="similarity">
    <text evidence="1">Belongs to the helicase family. RecQ subfamily.</text>
</comment>
<dbReference type="SUPFAM" id="SSF52540">
    <property type="entry name" value="P-loop containing nucleoside triphosphate hydrolases"/>
    <property type="match status" value="1"/>
</dbReference>
<evidence type="ECO:0000256" key="3">
    <source>
        <dbReference type="ARBA" id="ARBA00034808"/>
    </source>
</evidence>
<dbReference type="RefSeq" id="XP_040751126.1">
    <property type="nucleotide sequence ID" value="XM_040900413.1"/>
</dbReference>
<organism evidence="6 7">
    <name type="scientific">Aspergillus ochraceoroseus IBT 24754</name>
    <dbReference type="NCBI Taxonomy" id="1392256"/>
    <lineage>
        <taxon>Eukaryota</taxon>
        <taxon>Fungi</taxon>
        <taxon>Dikarya</taxon>
        <taxon>Ascomycota</taxon>
        <taxon>Pezizomycotina</taxon>
        <taxon>Eurotiomycetes</taxon>
        <taxon>Eurotiomycetidae</taxon>
        <taxon>Eurotiales</taxon>
        <taxon>Aspergillaceae</taxon>
        <taxon>Aspergillus</taxon>
        <taxon>Aspergillus subgen. Nidulantes</taxon>
    </lineage>
</organism>
<accession>A0A2T5LTX4</accession>
<evidence type="ECO:0000256" key="4">
    <source>
        <dbReference type="SAM" id="MobiDB-lite"/>
    </source>
</evidence>
<feature type="region of interest" description="Disordered" evidence="4">
    <location>
        <begin position="225"/>
        <end position="269"/>
    </location>
</feature>
<feature type="domain" description="Helicase C-terminal" evidence="5">
    <location>
        <begin position="68"/>
        <end position="220"/>
    </location>
</feature>
<dbReference type="OrthoDB" id="4502122at2759"/>
<dbReference type="PANTHER" id="PTHR13710">
    <property type="entry name" value="DNA HELICASE RECQ FAMILY MEMBER"/>
    <property type="match status" value="1"/>
</dbReference>
<dbReference type="GO" id="GO:0009378">
    <property type="term" value="F:four-way junction helicase activity"/>
    <property type="evidence" value="ECO:0007669"/>
    <property type="project" value="TreeGrafter"/>
</dbReference>
<sequence length="496" mass="54744">MVYLIATLPPSSEAMFLQQIQHWPSEVSIYCSQTSCPNMAYRVHRLILPHGVPQEPHQWLTTPGVIGFIQARICQARGGQVIIYANIKSQVEAISREIGCEPYHSAVLDRAGVMQRFQAGQTWVISATSALGMGIDIPNIWCVIHIGRPRMLLDYGQESGRAGRDGVASKAIIIQPQGWDSPDPWIDQVAEADFEHQYLDGTINGYSWQQCQDIDLGELPCDACDPEWGAQEPVSPTPTSPTPVAPSSTSRVPPSPSPTQLAPPISPSAPCPVTRAVSVQTDDSFMSQVPPGSGFRRGSSPHAAAPVLAAIPPRPQYPPAAIRQQSGAMQAGINHEFIEQEARTWLNQYYICTTTGRDGDHELYSCRHPDSQAAKQWMIQVWSQVDYIPFQYYYTCGMPQSIYLGWQARQPCTWRGALVPPIARMLYGPHGEAIRDAFERHLHGQIIKGRVVFPNKGNQQAIKPHIVDIYQITSIAAFLGQGTINGQGVEIQAVFY</sequence>
<evidence type="ECO:0000313" key="6">
    <source>
        <dbReference type="EMBL" id="PTU19734.1"/>
    </source>
</evidence>
<feature type="compositionally biased region" description="Pro residues" evidence="4">
    <location>
        <begin position="235"/>
        <end position="244"/>
    </location>
</feature>
<dbReference type="PANTHER" id="PTHR13710:SF154">
    <property type="entry name" value="RECQ HELICASE, PUTATIVE (AFU_ORTHOLOGUE AFUA_6G14720)-RELATED"/>
    <property type="match status" value="1"/>
</dbReference>
<dbReference type="VEuPathDB" id="FungiDB:P175DRAFT_0547611"/>
<comment type="caution">
    <text evidence="6">The sequence shown here is derived from an EMBL/GenBank/DDBJ whole genome shotgun (WGS) entry which is preliminary data.</text>
</comment>
<dbReference type="GO" id="GO:0043138">
    <property type="term" value="F:3'-5' DNA helicase activity"/>
    <property type="evidence" value="ECO:0007669"/>
    <property type="project" value="UniProtKB-EC"/>
</dbReference>
<dbReference type="EC" id="5.6.2.4" evidence="3"/>